<evidence type="ECO:0000313" key="1">
    <source>
        <dbReference type="EMBL" id="SUO03263.1"/>
    </source>
</evidence>
<protein>
    <submittedName>
        <fullName evidence="1">HAD superfamily hydrolase</fullName>
    </submittedName>
</protein>
<dbReference type="PANTHER" id="PTHR10000:SF25">
    <property type="entry name" value="PHOSPHATASE YKRA-RELATED"/>
    <property type="match status" value="1"/>
</dbReference>
<dbReference type="GeneID" id="77461116"/>
<dbReference type="PROSITE" id="PS01228">
    <property type="entry name" value="COF_1"/>
    <property type="match status" value="1"/>
</dbReference>
<dbReference type="InterPro" id="IPR023214">
    <property type="entry name" value="HAD_sf"/>
</dbReference>
<gene>
    <name evidence="1" type="ORF">NCTC11087_00118</name>
</gene>
<dbReference type="NCBIfam" id="TIGR00099">
    <property type="entry name" value="Cof-subfamily"/>
    <property type="match status" value="1"/>
</dbReference>
<keyword evidence="1" id="KW-0378">Hydrolase</keyword>
<dbReference type="GO" id="GO:0016791">
    <property type="term" value="F:phosphatase activity"/>
    <property type="evidence" value="ECO:0007669"/>
    <property type="project" value="TreeGrafter"/>
</dbReference>
<dbReference type="Gene3D" id="3.30.1240.10">
    <property type="match status" value="1"/>
</dbReference>
<accession>A0A380LJ21</accession>
<name>A0A380LJ21_9FIRM</name>
<dbReference type="PANTHER" id="PTHR10000">
    <property type="entry name" value="PHOSPHOSERINE PHOSPHATASE"/>
    <property type="match status" value="1"/>
</dbReference>
<dbReference type="Proteomes" id="UP000255523">
    <property type="component" value="Unassembled WGS sequence"/>
</dbReference>
<proteinExistence type="predicted"/>
<dbReference type="PROSITE" id="PS01229">
    <property type="entry name" value="COF_2"/>
    <property type="match status" value="1"/>
</dbReference>
<dbReference type="Pfam" id="PF08282">
    <property type="entry name" value="Hydrolase_3"/>
    <property type="match status" value="1"/>
</dbReference>
<dbReference type="GO" id="GO:0005829">
    <property type="term" value="C:cytosol"/>
    <property type="evidence" value="ECO:0007669"/>
    <property type="project" value="TreeGrafter"/>
</dbReference>
<dbReference type="SUPFAM" id="SSF56784">
    <property type="entry name" value="HAD-like"/>
    <property type="match status" value="1"/>
</dbReference>
<organism evidence="1 2">
    <name type="scientific">Faecalicoccus pleomorphus</name>
    <dbReference type="NCBI Taxonomy" id="1323"/>
    <lineage>
        <taxon>Bacteria</taxon>
        <taxon>Bacillati</taxon>
        <taxon>Bacillota</taxon>
        <taxon>Erysipelotrichia</taxon>
        <taxon>Erysipelotrichales</taxon>
        <taxon>Erysipelotrichaceae</taxon>
        <taxon>Faecalicoccus</taxon>
    </lineage>
</organism>
<dbReference type="InterPro" id="IPR036412">
    <property type="entry name" value="HAD-like_sf"/>
</dbReference>
<reference evidence="1 2" key="1">
    <citation type="submission" date="2018-06" db="EMBL/GenBank/DDBJ databases">
        <authorList>
            <consortium name="Pathogen Informatics"/>
            <person name="Doyle S."/>
        </authorList>
    </citation>
    <scope>NUCLEOTIDE SEQUENCE [LARGE SCALE GENOMIC DNA]</scope>
    <source>
        <strain evidence="1 2">NCTC11087</strain>
    </source>
</reference>
<evidence type="ECO:0000313" key="2">
    <source>
        <dbReference type="Proteomes" id="UP000255523"/>
    </source>
</evidence>
<dbReference type="AlphaFoldDB" id="A0A380LJ21"/>
<dbReference type="GO" id="GO:0000287">
    <property type="term" value="F:magnesium ion binding"/>
    <property type="evidence" value="ECO:0007669"/>
    <property type="project" value="TreeGrafter"/>
</dbReference>
<dbReference type="InterPro" id="IPR000150">
    <property type="entry name" value="Cof"/>
</dbReference>
<dbReference type="RefSeq" id="WP_022790278.1">
    <property type="nucleotide sequence ID" value="NZ_JACJKL010000002.1"/>
</dbReference>
<dbReference type="EMBL" id="UHFX01000003">
    <property type="protein sequence ID" value="SUO03263.1"/>
    <property type="molecule type" value="Genomic_DNA"/>
</dbReference>
<dbReference type="SFLD" id="SFLDG01140">
    <property type="entry name" value="C2.B:_Phosphomannomutase_and_P"/>
    <property type="match status" value="1"/>
</dbReference>
<sequence>MIRAIFFDFDGTILSHTTKRVPDSAIYALNLLKKQGILTIVATGRHITEIQEFDFCQNFKFDAYITLNGQYCFNETETIYSNPVSKNDVDAILDHIQEDPYPCVFVEKDRQYMNFYTDSVIEEYKKLGTSLPTLENIERARIQPIYQLSPYLSEKQEKELFTRCHDIKIDRWTDYVIDVLPAIGGKDIGIQKVMEYYDLKHNETMGFGDATNDIPLLKSVGIGVCMGNGKEEVKQIADYVTDSVDEDGLYNALEKYQIIK</sequence>
<dbReference type="Gene3D" id="3.40.50.1000">
    <property type="entry name" value="HAD superfamily/HAD-like"/>
    <property type="match status" value="1"/>
</dbReference>
<keyword evidence="2" id="KW-1185">Reference proteome</keyword>
<dbReference type="NCBIfam" id="TIGR01484">
    <property type="entry name" value="HAD-SF-IIB"/>
    <property type="match status" value="1"/>
</dbReference>
<dbReference type="SFLD" id="SFLDS00003">
    <property type="entry name" value="Haloacid_Dehalogenase"/>
    <property type="match status" value="1"/>
</dbReference>
<dbReference type="OrthoDB" id="1654797at2"/>
<dbReference type="InterPro" id="IPR006379">
    <property type="entry name" value="HAD-SF_hydro_IIB"/>
</dbReference>